<keyword evidence="3" id="KW-1185">Reference proteome</keyword>
<feature type="transmembrane region" description="Helical" evidence="1">
    <location>
        <begin position="173"/>
        <end position="189"/>
    </location>
</feature>
<keyword evidence="1" id="KW-0472">Membrane</keyword>
<evidence type="ECO:0000313" key="2">
    <source>
        <dbReference type="EMBL" id="PNZ30486.1"/>
    </source>
</evidence>
<gene>
    <name evidence="2" type="ORF">CD122_00375</name>
</gene>
<dbReference type="OrthoDB" id="9949606at2"/>
<evidence type="ECO:0000256" key="1">
    <source>
        <dbReference type="SAM" id="Phobius"/>
    </source>
</evidence>
<sequence>MKEILPMNSLIKSEWYKLPKVTFIVSIIIAVVISEVLAIGLYYYNLHFSSVKPSALIFLIYALAWFAPVFYFLYGVFSAKIISTEYESNMWPVLLVSKKSKREIISAKFLVLLGLMLVTTLVFIVCHLLTSLFVNGNIPNLMSFVYIMFAFFIGTLAMQAIQFFIALVIENKVYVIAVGILFALVSLLMQSETMPFKIPEQIINAKEILDHNRVLFFDTSFFVFGMYSTFVFVIVMIISNFYINRKEF</sequence>
<feature type="transmembrane region" description="Helical" evidence="1">
    <location>
        <begin position="144"/>
        <end position="166"/>
    </location>
</feature>
<reference evidence="2 3" key="1">
    <citation type="submission" date="2017-08" db="EMBL/GenBank/DDBJ databases">
        <title>Draft genome sequences of 64 type strains of genus Staph aureus.</title>
        <authorList>
            <person name="Cole K."/>
            <person name="Golubchik T."/>
            <person name="Russell J."/>
            <person name="Foster D."/>
            <person name="Llewelyn M."/>
            <person name="Wilson D."/>
            <person name="Crook D."/>
            <person name="Paul J."/>
        </authorList>
    </citation>
    <scope>NUCLEOTIDE SEQUENCE [LARGE SCALE GENOMIC DNA]</scope>
    <source>
        <strain evidence="2 3">DSM 21968</strain>
    </source>
</reference>
<name>A0A2K3YY05_9STAP</name>
<organism evidence="2 3">
    <name type="scientific">Staphylococcus rostri</name>
    <dbReference type="NCBI Taxonomy" id="522262"/>
    <lineage>
        <taxon>Bacteria</taxon>
        <taxon>Bacillati</taxon>
        <taxon>Bacillota</taxon>
        <taxon>Bacilli</taxon>
        <taxon>Bacillales</taxon>
        <taxon>Staphylococcaceae</taxon>
        <taxon>Staphylococcus</taxon>
    </lineage>
</organism>
<dbReference type="Proteomes" id="UP000242752">
    <property type="component" value="Unassembled WGS sequence"/>
</dbReference>
<dbReference type="EMBL" id="PPRF01000002">
    <property type="protein sequence ID" value="PNZ30486.1"/>
    <property type="molecule type" value="Genomic_DNA"/>
</dbReference>
<keyword evidence="1" id="KW-0812">Transmembrane</keyword>
<feature type="transmembrane region" description="Helical" evidence="1">
    <location>
        <begin position="109"/>
        <end position="132"/>
    </location>
</feature>
<protein>
    <recommendedName>
        <fullName evidence="4">ABC transporter permease</fullName>
    </recommendedName>
</protein>
<keyword evidence="1" id="KW-1133">Transmembrane helix</keyword>
<dbReference type="AlphaFoldDB" id="A0A2K3YY05"/>
<comment type="caution">
    <text evidence="2">The sequence shown here is derived from an EMBL/GenBank/DDBJ whole genome shotgun (WGS) entry which is preliminary data.</text>
</comment>
<feature type="transmembrane region" description="Helical" evidence="1">
    <location>
        <begin position="56"/>
        <end position="77"/>
    </location>
</feature>
<feature type="transmembrane region" description="Helical" evidence="1">
    <location>
        <begin position="21"/>
        <end position="44"/>
    </location>
</feature>
<feature type="transmembrane region" description="Helical" evidence="1">
    <location>
        <begin position="221"/>
        <end position="243"/>
    </location>
</feature>
<evidence type="ECO:0008006" key="4">
    <source>
        <dbReference type="Google" id="ProtNLM"/>
    </source>
</evidence>
<proteinExistence type="predicted"/>
<evidence type="ECO:0000313" key="3">
    <source>
        <dbReference type="Proteomes" id="UP000242752"/>
    </source>
</evidence>
<dbReference type="Pfam" id="PF12730">
    <property type="entry name" value="ABC2_membrane_4"/>
    <property type="match status" value="1"/>
</dbReference>
<accession>A0A2K3YY05</accession>